<dbReference type="Proteomes" id="UP000824890">
    <property type="component" value="Unassembled WGS sequence"/>
</dbReference>
<comment type="caution">
    <text evidence="1">The sequence shown here is derived from an EMBL/GenBank/DDBJ whole genome shotgun (WGS) entry which is preliminary data.</text>
</comment>
<dbReference type="InterPro" id="IPR012340">
    <property type="entry name" value="NA-bd_OB-fold"/>
</dbReference>
<proteinExistence type="predicted"/>
<dbReference type="EMBL" id="JAGKQM010000004">
    <property type="protein sequence ID" value="KAH0929004.1"/>
    <property type="molecule type" value="Genomic_DNA"/>
</dbReference>
<accession>A0ABQ8DI15</accession>
<evidence type="ECO:0000313" key="2">
    <source>
        <dbReference type="Proteomes" id="UP000824890"/>
    </source>
</evidence>
<organism evidence="1 2">
    <name type="scientific">Brassica napus</name>
    <name type="common">Rape</name>
    <dbReference type="NCBI Taxonomy" id="3708"/>
    <lineage>
        <taxon>Eukaryota</taxon>
        <taxon>Viridiplantae</taxon>
        <taxon>Streptophyta</taxon>
        <taxon>Embryophyta</taxon>
        <taxon>Tracheophyta</taxon>
        <taxon>Spermatophyta</taxon>
        <taxon>Magnoliopsida</taxon>
        <taxon>eudicotyledons</taxon>
        <taxon>Gunneridae</taxon>
        <taxon>Pentapetalae</taxon>
        <taxon>rosids</taxon>
        <taxon>malvids</taxon>
        <taxon>Brassicales</taxon>
        <taxon>Brassicaceae</taxon>
        <taxon>Brassiceae</taxon>
        <taxon>Brassica</taxon>
    </lineage>
</organism>
<sequence>MASSYTILANLKAGPCLVWRLGMSRECDVCLCVSKETYQRLNYLPFAHGGYSSMGPLEPTSTSTLRQMREKRTMQKLFRDGSNQTASSSKLIHAQTIEPLTVSELNQSVLTADPQIIEFLCTAKVTGIQSEKGGVIVAAMDVLRRSYHVELSLADQTDDALFVAFDMEMVKLINIQTAEAAQITGVGANARVDAEMTQFVAGIVGKIFTFQLKLGEFNFTSKHQTFTISRIITKLSVHYSLRL</sequence>
<keyword evidence="2" id="KW-1185">Reference proteome</keyword>
<gene>
    <name evidence="1" type="ORF">HID58_014731</name>
</gene>
<reference evidence="1 2" key="1">
    <citation type="submission" date="2021-05" db="EMBL/GenBank/DDBJ databases">
        <title>Genome Assembly of Synthetic Allotetraploid Brassica napus Reveals Homoeologous Exchanges between Subgenomes.</title>
        <authorList>
            <person name="Davis J.T."/>
        </authorList>
    </citation>
    <scope>NUCLEOTIDE SEQUENCE [LARGE SCALE GENOMIC DNA]</scope>
    <source>
        <strain evidence="2">cv. Da-Ae</strain>
        <tissue evidence="1">Seedling</tissue>
    </source>
</reference>
<dbReference type="Gene3D" id="2.40.50.140">
    <property type="entry name" value="Nucleic acid-binding proteins"/>
    <property type="match status" value="1"/>
</dbReference>
<name>A0ABQ8DI15_BRANA</name>
<evidence type="ECO:0000313" key="1">
    <source>
        <dbReference type="EMBL" id="KAH0929004.1"/>
    </source>
</evidence>
<protein>
    <submittedName>
        <fullName evidence="1">Uncharacterized protein</fullName>
    </submittedName>
</protein>